<organism evidence="2">
    <name type="scientific">Arundo donax</name>
    <name type="common">Giant reed</name>
    <name type="synonym">Donax arundinaceus</name>
    <dbReference type="NCBI Taxonomy" id="35708"/>
    <lineage>
        <taxon>Eukaryota</taxon>
        <taxon>Viridiplantae</taxon>
        <taxon>Streptophyta</taxon>
        <taxon>Embryophyta</taxon>
        <taxon>Tracheophyta</taxon>
        <taxon>Spermatophyta</taxon>
        <taxon>Magnoliopsida</taxon>
        <taxon>Liliopsida</taxon>
        <taxon>Poales</taxon>
        <taxon>Poaceae</taxon>
        <taxon>PACMAD clade</taxon>
        <taxon>Arundinoideae</taxon>
        <taxon>Arundineae</taxon>
        <taxon>Arundo</taxon>
    </lineage>
</organism>
<evidence type="ECO:0000313" key="2">
    <source>
        <dbReference type="EMBL" id="JAE17225.1"/>
    </source>
</evidence>
<feature type="region of interest" description="Disordered" evidence="1">
    <location>
        <begin position="61"/>
        <end position="92"/>
    </location>
</feature>
<reference evidence="2" key="1">
    <citation type="submission" date="2014-09" db="EMBL/GenBank/DDBJ databases">
        <authorList>
            <person name="Magalhaes I.L.F."/>
            <person name="Oliveira U."/>
            <person name="Santos F.R."/>
            <person name="Vidigal T.H.D.A."/>
            <person name="Brescovit A.D."/>
            <person name="Santos A.J."/>
        </authorList>
    </citation>
    <scope>NUCLEOTIDE SEQUENCE</scope>
    <source>
        <tissue evidence="2">Shoot tissue taken approximately 20 cm above the soil surface</tissue>
    </source>
</reference>
<evidence type="ECO:0000256" key="1">
    <source>
        <dbReference type="SAM" id="MobiDB-lite"/>
    </source>
</evidence>
<name>A0A0A9FWK1_ARUDO</name>
<reference evidence="2" key="2">
    <citation type="journal article" date="2015" name="Data Brief">
        <title>Shoot transcriptome of the giant reed, Arundo donax.</title>
        <authorList>
            <person name="Barrero R.A."/>
            <person name="Guerrero F.D."/>
            <person name="Moolhuijzen P."/>
            <person name="Goolsby J.A."/>
            <person name="Tidwell J."/>
            <person name="Bellgard S.E."/>
            <person name="Bellgard M.I."/>
        </authorList>
    </citation>
    <scope>NUCLEOTIDE SEQUENCE</scope>
    <source>
        <tissue evidence="2">Shoot tissue taken approximately 20 cm above the soil surface</tissue>
    </source>
</reference>
<proteinExistence type="predicted"/>
<dbReference type="EMBL" id="GBRH01180671">
    <property type="protein sequence ID" value="JAE17225.1"/>
    <property type="molecule type" value="Transcribed_RNA"/>
</dbReference>
<dbReference type="AlphaFoldDB" id="A0A0A9FWK1"/>
<accession>A0A0A9FWK1</accession>
<protein>
    <submittedName>
        <fullName evidence="2">Uncharacterized protein</fullName>
    </submittedName>
</protein>
<sequence>MRSSSLPCSRPSSLLPLQTICRSMRRARLIIGVLFILQRRIGRLRASPNLCSRLSCTLSNSGRRRVGTDRSDDRRHRHHAVPKPQGPGRRLGRRYRRDVHGVNLRELVGHRRAVVLERDGVVEVRRCLGDRGARREHPPHHLLPVAPGRRARHLCAVLLLSHQ</sequence>